<dbReference type="EMBL" id="WUEZ01000009">
    <property type="protein sequence ID" value="NEI34330.1"/>
    <property type="molecule type" value="Genomic_DNA"/>
</dbReference>
<dbReference type="AlphaFoldDB" id="A0A179BZ07"/>
<protein>
    <recommendedName>
        <fullName evidence="5">Cysteine rich repeat family protein</fullName>
    </recommendedName>
</protein>
<reference evidence="3" key="1">
    <citation type="submission" date="2016-04" db="EMBL/GenBank/DDBJ databases">
        <title>Fast-growing isolate from the root nodules of Vavilovia formosa.</title>
        <authorList>
            <person name="Kimeklis A."/>
            <person name="Safronova V."/>
            <person name="Belimov A."/>
            <person name="Andronov E."/>
        </authorList>
    </citation>
    <scope>NUCLEOTIDE SEQUENCE [LARGE SCALE GENOMIC DNA]</scope>
    <source>
        <strain evidence="3">Vaf-46</strain>
    </source>
</reference>
<evidence type="ECO:0000313" key="4">
    <source>
        <dbReference type="Proteomes" id="UP000471560"/>
    </source>
</evidence>
<dbReference type="PANTHER" id="PTHR11884:SF1">
    <property type="entry name" value="GOLGI APPARATUS PROTEIN 1"/>
    <property type="match status" value="1"/>
</dbReference>
<dbReference type="EMBL" id="LWBS01000044">
    <property type="protein sequence ID" value="OAP96575.1"/>
    <property type="molecule type" value="Genomic_DNA"/>
</dbReference>
<evidence type="ECO:0000256" key="1">
    <source>
        <dbReference type="SAM" id="SignalP"/>
    </source>
</evidence>
<dbReference type="InterPro" id="IPR001893">
    <property type="entry name" value="Cys-rich_GLG1_repeat"/>
</dbReference>
<gene>
    <name evidence="3" type="ORF">A4U53_13990</name>
    <name evidence="2" type="ORF">GR204_10015</name>
</gene>
<keyword evidence="1" id="KW-0732">Signal</keyword>
<dbReference type="PANTHER" id="PTHR11884">
    <property type="entry name" value="SELECTIN LIGAND RELATED"/>
    <property type="match status" value="1"/>
</dbReference>
<dbReference type="Proteomes" id="UP000471560">
    <property type="component" value="Unassembled WGS sequence"/>
</dbReference>
<evidence type="ECO:0000313" key="3">
    <source>
        <dbReference type="EMBL" id="OAP96575.1"/>
    </source>
</evidence>
<evidence type="ECO:0000313" key="2">
    <source>
        <dbReference type="EMBL" id="NEI34330.1"/>
    </source>
</evidence>
<name>A0A179BZ07_RHILE</name>
<dbReference type="InterPro" id="IPR039728">
    <property type="entry name" value="GLG1"/>
</dbReference>
<dbReference type="RefSeq" id="WP_064245796.1">
    <property type="nucleotide sequence ID" value="NZ_CAXURF020000005.1"/>
</dbReference>
<feature type="signal peptide" evidence="1">
    <location>
        <begin position="1"/>
        <end position="21"/>
    </location>
</feature>
<reference evidence="2 4" key="2">
    <citation type="submission" date="2019-12" db="EMBL/GenBank/DDBJ databases">
        <title>Rhizobium genotypes associated with high levels of biological nitrogen fixation by grain legumes in a temperate-maritime cropping system.</title>
        <authorList>
            <person name="Maluk M."/>
            <person name="Francesc Ferrando Molina F."/>
            <person name="Lopez Del Egido L."/>
            <person name="Lafos M."/>
            <person name="Langarica-Fuentes A."/>
            <person name="Gebre Yohannes G."/>
            <person name="Young M.W."/>
            <person name="Martin P."/>
            <person name="Gantlett R."/>
            <person name="Kenicer G."/>
            <person name="Hawes C."/>
            <person name="Begg G.S."/>
            <person name="Quilliam R.S."/>
            <person name="Squire G.R."/>
            <person name="Poole P.S."/>
            <person name="Young P.W."/>
            <person name="Iannetta P.M."/>
            <person name="James E.K."/>
        </authorList>
    </citation>
    <scope>NUCLEOTIDE SEQUENCE [LARGE SCALE GENOMIC DNA]</scope>
    <source>
        <strain evidence="2 4">JHI1096</strain>
    </source>
</reference>
<organism evidence="3">
    <name type="scientific">Rhizobium leguminosarum</name>
    <dbReference type="NCBI Taxonomy" id="384"/>
    <lineage>
        <taxon>Bacteria</taxon>
        <taxon>Pseudomonadati</taxon>
        <taxon>Pseudomonadota</taxon>
        <taxon>Alphaproteobacteria</taxon>
        <taxon>Hyphomicrobiales</taxon>
        <taxon>Rhizobiaceae</taxon>
        <taxon>Rhizobium/Agrobacterium group</taxon>
        <taxon>Rhizobium</taxon>
    </lineage>
</organism>
<sequence>MMMNRLGIFAGAALAGFLALTAIGRADTMSYADAVTTLAKECGPDIKKLCNGENLGNGRIQACLEKNASKVSPTCTATLGSVMSSIAQRQEAQASAFKVCQHDISQYCNSVKGDGNILSCLVETKRVDNKACNQAITDAGWR</sequence>
<accession>A0A179BZ07</accession>
<feature type="chain" id="PRO_5036302897" description="Cysteine rich repeat family protein" evidence="1">
    <location>
        <begin position="22"/>
        <end position="142"/>
    </location>
</feature>
<comment type="caution">
    <text evidence="3">The sequence shown here is derived from an EMBL/GenBank/DDBJ whole genome shotgun (WGS) entry which is preliminary data.</text>
</comment>
<dbReference type="GO" id="GO:0016020">
    <property type="term" value="C:membrane"/>
    <property type="evidence" value="ECO:0007669"/>
    <property type="project" value="InterPro"/>
</dbReference>
<dbReference type="Pfam" id="PF00839">
    <property type="entry name" value="Cys_rich_FGFR"/>
    <property type="match status" value="2"/>
</dbReference>
<proteinExistence type="predicted"/>
<dbReference type="eggNOG" id="ENOG5032SBX">
    <property type="taxonomic scope" value="Bacteria"/>
</dbReference>
<evidence type="ECO:0008006" key="5">
    <source>
        <dbReference type="Google" id="ProtNLM"/>
    </source>
</evidence>